<reference evidence="6 7" key="1">
    <citation type="submission" date="2020-05" db="EMBL/GenBank/DDBJ databases">
        <title>Draft Genome Sequence of Bifidobacterium longum subsp. Infantis BI-G201, a Commercialization Strain.</title>
        <authorList>
            <person name="Song J."/>
            <person name="Xu Y."/>
            <person name="Han D."/>
            <person name="Teng Q."/>
            <person name="Jiang D."/>
            <person name="Liu Q."/>
        </authorList>
    </citation>
    <scope>NUCLEOTIDE SEQUENCE [LARGE SCALE GENOMIC DNA]</scope>
    <source>
        <strain evidence="6 7">BI-G201</strain>
    </source>
</reference>
<sequence>MTIINADGYTAFEAFAEYSGGANAAPATLRLTPANPNTPPIEAHLTAADRRMRLTLPIKPGEQYALRCEGLTLGFAYLTGGANLLDRGIRIITPDTRATAHRPSAHFEPAQHWMNDPNGLCRFQGRYHMFYQFNPYGWQWDSMHWGHAVSRDLVHWTDLPITLLPQEDLSRDGSLSGGAFSGSAVTVDETGHIVPGDEASAIRIFLTRHWECRGDPGSVVETQTTAISTDGLSFSPETTVIRRPNEDFGLDFRDPKADNTLFDGTALAGTPTIVVATNLPSGEAPAAGDSGSTPRPEGEYWYGDGAFAAAGEQEPDPTRTPALALFRATDTNLGKAAWEYAGPLLFETGLAETYTYECPDAFSLDGSAVAVGSMMKLHDSTGRFQPIRWYTGVIADSLDAPRLDVQHTGWCDFGSCYYAVQSFLDRHTSVNGTDVDRRIAIGWLCDWFGVRIERPDYANGVMSLPRELHVVDGRLISRPIQEVYDLLVGDVLTATPAGNSNTFQVPNHAYYADIRPELGSAFSATLVSGTRTQPDGATAEVSLRLVSDGAAVHLTSTGLPTDRFDYVSATKQIERVEVFYDHGVAEVFVNNGEDAGAILFDCDTVNAPDFTTELTVTELSGTITVHELRSTR</sequence>
<evidence type="ECO:0000256" key="3">
    <source>
        <dbReference type="ARBA" id="ARBA00022801"/>
    </source>
</evidence>
<organism evidence="6 7">
    <name type="scientific">Bifidobacterium longum subsp. infantis</name>
    <dbReference type="NCBI Taxonomy" id="1682"/>
    <lineage>
        <taxon>Bacteria</taxon>
        <taxon>Bacillati</taxon>
        <taxon>Actinomycetota</taxon>
        <taxon>Actinomycetes</taxon>
        <taxon>Bifidobacteriales</taxon>
        <taxon>Bifidobacteriaceae</taxon>
        <taxon>Bifidobacterium</taxon>
    </lineage>
</organism>
<dbReference type="GO" id="GO:0005975">
    <property type="term" value="P:carbohydrate metabolic process"/>
    <property type="evidence" value="ECO:0007669"/>
    <property type="project" value="InterPro"/>
</dbReference>
<dbReference type="SUPFAM" id="SSF75005">
    <property type="entry name" value="Arabinanase/levansucrase/invertase"/>
    <property type="match status" value="1"/>
</dbReference>
<dbReference type="InterPro" id="IPR001362">
    <property type="entry name" value="Glyco_hydro_32"/>
</dbReference>
<comment type="similarity">
    <text evidence="1">Belongs to the glycosyl hydrolase 32 family.</text>
</comment>
<evidence type="ECO:0000313" key="7">
    <source>
        <dbReference type="Proteomes" id="UP000551316"/>
    </source>
</evidence>
<dbReference type="PANTHER" id="PTHR43101:SF1">
    <property type="entry name" value="BETA-FRUCTOSIDASE"/>
    <property type="match status" value="1"/>
</dbReference>
<dbReference type="Pfam" id="PF00251">
    <property type="entry name" value="Glyco_hydro_32N"/>
    <property type="match status" value="2"/>
</dbReference>
<dbReference type="PANTHER" id="PTHR43101">
    <property type="entry name" value="BETA-FRUCTOSIDASE"/>
    <property type="match status" value="1"/>
</dbReference>
<dbReference type="EC" id="3.2.1.26" evidence="2"/>
<dbReference type="AlphaFoldDB" id="A0A7D5CVA0"/>
<evidence type="ECO:0000313" key="6">
    <source>
        <dbReference type="EMBL" id="NQX51714.1"/>
    </source>
</evidence>
<dbReference type="PROSITE" id="PS00609">
    <property type="entry name" value="GLYCOSYL_HYDROL_F32"/>
    <property type="match status" value="1"/>
</dbReference>
<dbReference type="Proteomes" id="UP000551316">
    <property type="component" value="Unassembled WGS sequence"/>
</dbReference>
<feature type="domain" description="Glycosyl hydrolase family 32 N-terminal" evidence="5">
    <location>
        <begin position="311"/>
        <end position="479"/>
    </location>
</feature>
<dbReference type="InterPro" id="IPR051214">
    <property type="entry name" value="GH32_Enzymes"/>
</dbReference>
<evidence type="ECO:0000256" key="4">
    <source>
        <dbReference type="ARBA" id="ARBA00023295"/>
    </source>
</evidence>
<accession>A0A7D5CVA0</accession>
<gene>
    <name evidence="6" type="ORF">HNS28_09825</name>
</gene>
<keyword evidence="4" id="KW-0326">Glycosidase</keyword>
<feature type="domain" description="Glycosyl hydrolase family 32 N-terminal" evidence="5">
    <location>
        <begin position="106"/>
        <end position="257"/>
    </location>
</feature>
<proteinExistence type="inferred from homology"/>
<dbReference type="InterPro" id="IPR023296">
    <property type="entry name" value="Glyco_hydro_beta-prop_sf"/>
</dbReference>
<comment type="caution">
    <text evidence="6">The sequence shown here is derived from an EMBL/GenBank/DDBJ whole genome shotgun (WGS) entry which is preliminary data.</text>
</comment>
<evidence type="ECO:0000256" key="2">
    <source>
        <dbReference type="ARBA" id="ARBA00012758"/>
    </source>
</evidence>
<dbReference type="GO" id="GO:0004564">
    <property type="term" value="F:beta-fructofuranosidase activity"/>
    <property type="evidence" value="ECO:0007669"/>
    <property type="project" value="UniProtKB-EC"/>
</dbReference>
<protein>
    <recommendedName>
        <fullName evidence="2">beta-fructofuranosidase</fullName>
        <ecNumber evidence="2">3.2.1.26</ecNumber>
    </recommendedName>
</protein>
<dbReference type="SMART" id="SM00640">
    <property type="entry name" value="Glyco_32"/>
    <property type="match status" value="1"/>
</dbReference>
<dbReference type="InterPro" id="IPR013148">
    <property type="entry name" value="Glyco_hydro_32_N"/>
</dbReference>
<dbReference type="RefSeq" id="WP_050496208.1">
    <property type="nucleotide sequence ID" value="NZ_CALNDB010000006.1"/>
</dbReference>
<keyword evidence="3 6" id="KW-0378">Hydrolase</keyword>
<dbReference type="InterPro" id="IPR018053">
    <property type="entry name" value="Glyco_hydro_32_AS"/>
</dbReference>
<name>A0A7D5CVA0_BIFLI</name>
<dbReference type="EMBL" id="JABNND010000024">
    <property type="protein sequence ID" value="NQX51714.1"/>
    <property type="molecule type" value="Genomic_DNA"/>
</dbReference>
<evidence type="ECO:0000259" key="5">
    <source>
        <dbReference type="Pfam" id="PF00251"/>
    </source>
</evidence>
<evidence type="ECO:0000256" key="1">
    <source>
        <dbReference type="ARBA" id="ARBA00009902"/>
    </source>
</evidence>
<dbReference type="Gene3D" id="2.115.10.20">
    <property type="entry name" value="Glycosyl hydrolase domain, family 43"/>
    <property type="match status" value="1"/>
</dbReference>